<evidence type="ECO:0000313" key="3">
    <source>
        <dbReference type="Proteomes" id="UP000001733"/>
    </source>
</evidence>
<gene>
    <name evidence="2" type="ordered locus">DICTH_0115</name>
</gene>
<feature type="transmembrane region" description="Helical" evidence="1">
    <location>
        <begin position="6"/>
        <end position="27"/>
    </location>
</feature>
<keyword evidence="1" id="KW-0472">Membrane</keyword>
<dbReference type="KEGG" id="dth:DICTH_0115"/>
<dbReference type="AlphaFoldDB" id="B5YBD4"/>
<evidence type="ECO:0000256" key="1">
    <source>
        <dbReference type="SAM" id="Phobius"/>
    </source>
</evidence>
<evidence type="ECO:0008006" key="4">
    <source>
        <dbReference type="Google" id="ProtNLM"/>
    </source>
</evidence>
<dbReference type="EMBL" id="CP001146">
    <property type="protein sequence ID" value="ACI19910.1"/>
    <property type="molecule type" value="Genomic_DNA"/>
</dbReference>
<name>B5YBD4_DICT6</name>
<reference evidence="2 3" key="1">
    <citation type="journal article" date="2014" name="Genome Announc.">
        <title>Complete Genome Sequence of the Extreme Thermophile Dictyoglomus thermophilum H-6-12.</title>
        <authorList>
            <person name="Coil D.A."/>
            <person name="Badger J.H."/>
            <person name="Forberger H.C."/>
            <person name="Riggs F."/>
            <person name="Madupu R."/>
            <person name="Fedorova N."/>
            <person name="Ward N."/>
            <person name="Robb F.T."/>
            <person name="Eisen J.A."/>
        </authorList>
    </citation>
    <scope>NUCLEOTIDE SEQUENCE [LARGE SCALE GENOMIC DNA]</scope>
    <source>
        <strain evidence="3">ATCC 35947 / DSM 3960 / H-6-12</strain>
    </source>
</reference>
<dbReference type="HOGENOM" id="CLU_3134988_0_0_0"/>
<keyword evidence="1" id="KW-0812">Transmembrane</keyword>
<keyword evidence="3" id="KW-1185">Reference proteome</keyword>
<dbReference type="RefSeq" id="WP_012548542.1">
    <property type="nucleotide sequence ID" value="NC_011297.1"/>
</dbReference>
<dbReference type="Proteomes" id="UP000001733">
    <property type="component" value="Chromosome"/>
</dbReference>
<protein>
    <recommendedName>
        <fullName evidence="4">Carbohydrate ABC transporter permease</fullName>
    </recommendedName>
</protein>
<sequence>MSNKIIAFLLIIGALIIFLPYWFMLIVSFETIEEAFAVPPHFFPFKSYN</sequence>
<keyword evidence="1" id="KW-1133">Transmembrane helix</keyword>
<dbReference type="STRING" id="309799.DICTH_0115"/>
<accession>B5YBD4</accession>
<dbReference type="PaxDb" id="309799-DICTH_0115"/>
<evidence type="ECO:0000313" key="2">
    <source>
        <dbReference type="EMBL" id="ACI19910.1"/>
    </source>
</evidence>
<proteinExistence type="predicted"/>
<organism evidence="2 3">
    <name type="scientific">Dictyoglomus thermophilum (strain ATCC 35947 / DSM 3960 / H-6-12)</name>
    <dbReference type="NCBI Taxonomy" id="309799"/>
    <lineage>
        <taxon>Bacteria</taxon>
        <taxon>Pseudomonadati</taxon>
        <taxon>Dictyoglomota</taxon>
        <taxon>Dictyoglomia</taxon>
        <taxon>Dictyoglomales</taxon>
        <taxon>Dictyoglomaceae</taxon>
        <taxon>Dictyoglomus</taxon>
    </lineage>
</organism>